<keyword evidence="1" id="KW-1133">Transmembrane helix</keyword>
<dbReference type="EMBL" id="LT906439">
    <property type="protein sequence ID" value="SNU90592.1"/>
    <property type="molecule type" value="Genomic_DNA"/>
</dbReference>
<dbReference type="Proteomes" id="UP000215185">
    <property type="component" value="Chromosome 1"/>
</dbReference>
<protein>
    <submittedName>
        <fullName evidence="2">Uncharacterized protein</fullName>
    </submittedName>
</protein>
<gene>
    <name evidence="2" type="ORF">SAMEA4412692_01922</name>
</gene>
<evidence type="ECO:0000313" key="3">
    <source>
        <dbReference type="Proteomes" id="UP000215185"/>
    </source>
</evidence>
<dbReference type="STRING" id="1123308.GCA_000380085_01464"/>
<proteinExistence type="predicted"/>
<dbReference type="KEGG" id="smen:SAMEA4412692_1922"/>
<sequence>MQELNLTPEQYIILFSVLIPLVIYLWTRPIMLTIEQPEAEPVQEMPQVTPWIIHSFLRR</sequence>
<reference evidence="2 3" key="1">
    <citation type="submission" date="2017-06" db="EMBL/GenBank/DDBJ databases">
        <authorList>
            <consortium name="Pathogen Informatics"/>
        </authorList>
    </citation>
    <scope>NUCLEOTIDE SEQUENCE [LARGE SCALE GENOMIC DNA]</scope>
    <source>
        <strain evidence="2 3">NCTC13788</strain>
    </source>
</reference>
<keyword evidence="1" id="KW-0812">Transmembrane</keyword>
<feature type="transmembrane region" description="Helical" evidence="1">
    <location>
        <begin position="12"/>
        <end position="27"/>
    </location>
</feature>
<keyword evidence="3" id="KW-1185">Reference proteome</keyword>
<organism evidence="2 3">
    <name type="scientific">Streptococcus merionis</name>
    <dbReference type="NCBI Taxonomy" id="400065"/>
    <lineage>
        <taxon>Bacteria</taxon>
        <taxon>Bacillati</taxon>
        <taxon>Bacillota</taxon>
        <taxon>Bacilli</taxon>
        <taxon>Lactobacillales</taxon>
        <taxon>Streptococcaceae</taxon>
        <taxon>Streptococcus</taxon>
    </lineage>
</organism>
<dbReference type="AlphaFoldDB" id="A0A239SZC3"/>
<name>A0A239SZC3_9STRE</name>
<keyword evidence="1" id="KW-0472">Membrane</keyword>
<evidence type="ECO:0000313" key="2">
    <source>
        <dbReference type="EMBL" id="SNU90592.1"/>
    </source>
</evidence>
<accession>A0A239SZC3</accession>
<evidence type="ECO:0000256" key="1">
    <source>
        <dbReference type="SAM" id="Phobius"/>
    </source>
</evidence>